<feature type="transmembrane region" description="Helical" evidence="10">
    <location>
        <begin position="58"/>
        <end position="85"/>
    </location>
</feature>
<dbReference type="InterPro" id="IPR045070">
    <property type="entry name" value="MATE_MepA-like"/>
</dbReference>
<feature type="transmembrane region" description="Helical" evidence="10">
    <location>
        <begin position="365"/>
        <end position="389"/>
    </location>
</feature>
<reference evidence="11 12" key="1">
    <citation type="submission" date="2016-07" db="EMBL/GenBank/DDBJ databases">
        <title>Characterization of isolates of Eisenbergiella tayi derived from blood cultures, using whole genome sequencing.</title>
        <authorList>
            <person name="Burdz T."/>
            <person name="Wiebe D."/>
            <person name="Huynh C."/>
            <person name="Bernard K."/>
        </authorList>
    </citation>
    <scope>NUCLEOTIDE SEQUENCE [LARGE SCALE GENOMIC DNA]</scope>
    <source>
        <strain evidence="11 12">NML 120489</strain>
    </source>
</reference>
<feature type="transmembrane region" description="Helical" evidence="10">
    <location>
        <begin position="198"/>
        <end position="219"/>
    </location>
</feature>
<feature type="transmembrane region" description="Helical" evidence="10">
    <location>
        <begin position="140"/>
        <end position="162"/>
    </location>
</feature>
<dbReference type="Pfam" id="PF01554">
    <property type="entry name" value="MatE"/>
    <property type="match status" value="2"/>
</dbReference>
<dbReference type="InterPro" id="IPR002528">
    <property type="entry name" value="MATE_fam"/>
</dbReference>
<keyword evidence="7 10" id="KW-1133">Transmembrane helix</keyword>
<dbReference type="Proteomes" id="UP000095003">
    <property type="component" value="Unassembled WGS sequence"/>
</dbReference>
<dbReference type="GeneID" id="93300497"/>
<accession>A0A1E3A7D6</accession>
<evidence type="ECO:0000256" key="1">
    <source>
        <dbReference type="ARBA" id="ARBA00004651"/>
    </source>
</evidence>
<feature type="transmembrane region" description="Helical" evidence="10">
    <location>
        <begin position="97"/>
        <end position="120"/>
    </location>
</feature>
<sequence>MNQKGEQKMGTESIPKLMVSMAVPSIIAQIINILYNIVDRIYIGHIPGVGAAALTGVGITFPIITLISAFSAFVGMGGAPLAAIWLGKGDRKHAEKILGSGTCLLVIFTVLLMAVFYGFLRPFLYMFGASDATIGYAMDYMYIYLLGTLFVELALGLNPFIISQGRSRIAMISIVIGAVVNIALDPLFIFVFGWGVKGAAIATVLSQAVSAAWNVKFLMSPKSSLRLSLCHVRPSFRIMWQICSLGISPFIMRSTESLISIVLNRGLQIYGGDLYVGSLTIMQSVLQLFSAPLSGFTQGVQPIISYNYGAGNFDRVKKLYRSMIGISFAISFTANLTAMIFPGAYAALFTNDRELIGLVSKVMPVFLFGMLFFGLQNGIQPTFLALGQAKISLFIAMFRKVILLVPLALVLPRFFGVMGIYYAEPISDIISAATAGILFCINIKKILSKEYLARIQ</sequence>
<evidence type="ECO:0000256" key="3">
    <source>
        <dbReference type="ARBA" id="ARBA00022106"/>
    </source>
</evidence>
<dbReference type="EMBL" id="MCGI01000007">
    <property type="protein sequence ID" value="ODM04684.1"/>
    <property type="molecule type" value="Genomic_DNA"/>
</dbReference>
<evidence type="ECO:0000313" key="11">
    <source>
        <dbReference type="EMBL" id="ODM04684.1"/>
    </source>
</evidence>
<dbReference type="RefSeq" id="WP_044963239.1">
    <property type="nucleotide sequence ID" value="NZ_DAWDRA010000197.1"/>
</dbReference>
<comment type="similarity">
    <text evidence="2">Belongs to the multi antimicrobial extrusion (MATE) (TC 2.A.66.1) family. MepA subfamily.</text>
</comment>
<comment type="subcellular location">
    <subcellularLocation>
        <location evidence="1">Cell membrane</location>
        <topology evidence="1">Multi-pass membrane protein</topology>
    </subcellularLocation>
</comment>
<keyword evidence="4" id="KW-0813">Transport</keyword>
<keyword evidence="6 10" id="KW-0812">Transmembrane</keyword>
<keyword evidence="5" id="KW-1003">Cell membrane</keyword>
<dbReference type="GO" id="GO:0042910">
    <property type="term" value="F:xenobiotic transmembrane transporter activity"/>
    <property type="evidence" value="ECO:0007669"/>
    <property type="project" value="InterPro"/>
</dbReference>
<evidence type="ECO:0000256" key="8">
    <source>
        <dbReference type="ARBA" id="ARBA00023136"/>
    </source>
</evidence>
<dbReference type="AlphaFoldDB" id="A0A1E3A7D6"/>
<protein>
    <recommendedName>
        <fullName evidence="3">Multidrug export protein MepA</fullName>
    </recommendedName>
</protein>
<dbReference type="InterPro" id="IPR048279">
    <property type="entry name" value="MdtK-like"/>
</dbReference>
<evidence type="ECO:0000256" key="4">
    <source>
        <dbReference type="ARBA" id="ARBA00022448"/>
    </source>
</evidence>
<dbReference type="GO" id="GO:0046677">
    <property type="term" value="P:response to antibiotic"/>
    <property type="evidence" value="ECO:0007669"/>
    <property type="project" value="UniProtKB-KW"/>
</dbReference>
<dbReference type="InterPro" id="IPR051327">
    <property type="entry name" value="MATE_MepA_subfamily"/>
</dbReference>
<dbReference type="PIRSF" id="PIRSF006603">
    <property type="entry name" value="DinF"/>
    <property type="match status" value="1"/>
</dbReference>
<evidence type="ECO:0000256" key="7">
    <source>
        <dbReference type="ARBA" id="ARBA00022989"/>
    </source>
</evidence>
<feature type="transmembrane region" description="Helical" evidence="10">
    <location>
        <begin position="429"/>
        <end position="447"/>
    </location>
</feature>
<feature type="transmembrane region" description="Helical" evidence="10">
    <location>
        <begin position="401"/>
        <end position="423"/>
    </location>
</feature>
<feature type="transmembrane region" description="Helical" evidence="10">
    <location>
        <begin position="169"/>
        <end position="192"/>
    </location>
</feature>
<evidence type="ECO:0000256" key="6">
    <source>
        <dbReference type="ARBA" id="ARBA00022692"/>
    </source>
</evidence>
<dbReference type="PANTHER" id="PTHR43823:SF3">
    <property type="entry name" value="MULTIDRUG EXPORT PROTEIN MEPA"/>
    <property type="match status" value="1"/>
</dbReference>
<dbReference type="GO" id="GO:0005886">
    <property type="term" value="C:plasma membrane"/>
    <property type="evidence" value="ECO:0007669"/>
    <property type="project" value="UniProtKB-SubCell"/>
</dbReference>
<evidence type="ECO:0000313" key="12">
    <source>
        <dbReference type="Proteomes" id="UP000095003"/>
    </source>
</evidence>
<name>A0A1E3A7D6_9FIRM</name>
<dbReference type="NCBIfam" id="TIGR00797">
    <property type="entry name" value="matE"/>
    <property type="match status" value="1"/>
</dbReference>
<dbReference type="PANTHER" id="PTHR43823">
    <property type="entry name" value="SPORULATION PROTEIN YKVU"/>
    <property type="match status" value="1"/>
</dbReference>
<evidence type="ECO:0000256" key="2">
    <source>
        <dbReference type="ARBA" id="ARBA00008417"/>
    </source>
</evidence>
<keyword evidence="8 10" id="KW-0472">Membrane</keyword>
<feature type="transmembrane region" description="Helical" evidence="10">
    <location>
        <begin position="21"/>
        <end position="38"/>
    </location>
</feature>
<dbReference type="PATRIC" id="fig|1432052.3.peg.6354"/>
<evidence type="ECO:0000256" key="9">
    <source>
        <dbReference type="ARBA" id="ARBA00023251"/>
    </source>
</evidence>
<keyword evidence="9" id="KW-0046">Antibiotic resistance</keyword>
<proteinExistence type="inferred from homology"/>
<comment type="caution">
    <text evidence="11">The sequence shown here is derived from an EMBL/GenBank/DDBJ whole genome shotgun (WGS) entry which is preliminary data.</text>
</comment>
<feature type="transmembrane region" description="Helical" evidence="10">
    <location>
        <begin position="323"/>
        <end position="345"/>
    </location>
</feature>
<evidence type="ECO:0000256" key="10">
    <source>
        <dbReference type="SAM" id="Phobius"/>
    </source>
</evidence>
<organism evidence="11 12">
    <name type="scientific">Eisenbergiella tayi</name>
    <dbReference type="NCBI Taxonomy" id="1432052"/>
    <lineage>
        <taxon>Bacteria</taxon>
        <taxon>Bacillati</taxon>
        <taxon>Bacillota</taxon>
        <taxon>Clostridia</taxon>
        <taxon>Lachnospirales</taxon>
        <taxon>Lachnospiraceae</taxon>
        <taxon>Eisenbergiella</taxon>
    </lineage>
</organism>
<evidence type="ECO:0000256" key="5">
    <source>
        <dbReference type="ARBA" id="ARBA00022475"/>
    </source>
</evidence>
<dbReference type="CDD" id="cd13143">
    <property type="entry name" value="MATE_MepA_like"/>
    <property type="match status" value="1"/>
</dbReference>
<gene>
    <name evidence="11" type="primary">mepA_32</name>
    <name evidence="11" type="ORF">BEH84_05746</name>
</gene>
<dbReference type="GO" id="GO:0015297">
    <property type="term" value="F:antiporter activity"/>
    <property type="evidence" value="ECO:0007669"/>
    <property type="project" value="InterPro"/>
</dbReference>